<dbReference type="InterPro" id="IPR056729">
    <property type="entry name" value="GMPPB_C"/>
</dbReference>
<evidence type="ECO:0000313" key="4">
    <source>
        <dbReference type="EMBL" id="MBC8316588.1"/>
    </source>
</evidence>
<dbReference type="GO" id="GO:0016746">
    <property type="term" value="F:acyltransferase activity"/>
    <property type="evidence" value="ECO:0007669"/>
    <property type="project" value="UniProtKB-KW"/>
</dbReference>
<dbReference type="EMBL" id="JACNJZ010000041">
    <property type="protein sequence ID" value="MBC8316588.1"/>
    <property type="molecule type" value="Genomic_DNA"/>
</dbReference>
<evidence type="ECO:0000256" key="1">
    <source>
        <dbReference type="ARBA" id="ARBA00022679"/>
    </source>
</evidence>
<dbReference type="Proteomes" id="UP000614424">
    <property type="component" value="Unassembled WGS sequence"/>
</dbReference>
<dbReference type="AlphaFoldDB" id="A0A8J6NDD5"/>
<evidence type="ECO:0000256" key="2">
    <source>
        <dbReference type="ARBA" id="ARBA00023315"/>
    </source>
</evidence>
<evidence type="ECO:0000313" key="5">
    <source>
        <dbReference type="Proteomes" id="UP000614424"/>
    </source>
</evidence>
<dbReference type="PANTHER" id="PTHR43584:SF8">
    <property type="entry name" value="N-ACETYLMURAMATE ALPHA-1-PHOSPHATE URIDYLYLTRANSFERASE"/>
    <property type="match status" value="1"/>
</dbReference>
<dbReference type="SUPFAM" id="SSF51161">
    <property type="entry name" value="Trimeric LpxA-like enzymes"/>
    <property type="match status" value="1"/>
</dbReference>
<dbReference type="InterPro" id="IPR050065">
    <property type="entry name" value="GlmU-like"/>
</dbReference>
<feature type="domain" description="Mannose-1-phosphate guanyltransferase C-terminal" evidence="3">
    <location>
        <begin position="5"/>
        <end position="66"/>
    </location>
</feature>
<protein>
    <recommendedName>
        <fullName evidence="3">Mannose-1-phosphate guanyltransferase C-terminal domain-containing protein</fullName>
    </recommendedName>
</protein>
<keyword evidence="2" id="KW-0012">Acyltransferase</keyword>
<dbReference type="PANTHER" id="PTHR43584">
    <property type="entry name" value="NUCLEOTIDYL TRANSFERASE"/>
    <property type="match status" value="1"/>
</dbReference>
<reference evidence="4 5" key="1">
    <citation type="submission" date="2020-08" db="EMBL/GenBank/DDBJ databases">
        <title>Bridging the membrane lipid divide: bacteria of the FCB group superphylum have the potential to synthesize archaeal ether lipids.</title>
        <authorList>
            <person name="Villanueva L."/>
            <person name="Von Meijenfeldt F.A.B."/>
            <person name="Westbye A.B."/>
            <person name="Yadav S."/>
            <person name="Hopmans E.C."/>
            <person name="Dutilh B.E."/>
            <person name="Sinninghe Damste J.S."/>
        </authorList>
    </citation>
    <scope>NUCLEOTIDE SEQUENCE [LARGE SCALE GENOMIC DNA]</scope>
    <source>
        <strain evidence="4">NIOZ-UU47</strain>
    </source>
</reference>
<dbReference type="Gene3D" id="2.160.10.10">
    <property type="entry name" value="Hexapeptide repeat proteins"/>
    <property type="match status" value="1"/>
</dbReference>
<organism evidence="4 5">
    <name type="scientific">Candidatus Desulfobia pelagia</name>
    <dbReference type="NCBI Taxonomy" id="2841692"/>
    <lineage>
        <taxon>Bacteria</taxon>
        <taxon>Pseudomonadati</taxon>
        <taxon>Thermodesulfobacteriota</taxon>
        <taxon>Desulfobulbia</taxon>
        <taxon>Desulfobulbales</taxon>
        <taxon>Desulfobulbaceae</taxon>
        <taxon>Candidatus Desulfobia</taxon>
    </lineage>
</organism>
<name>A0A8J6NDD5_9BACT</name>
<feature type="non-terminal residue" evidence="4">
    <location>
        <position position="1"/>
    </location>
</feature>
<keyword evidence="1" id="KW-0808">Transferase</keyword>
<dbReference type="Pfam" id="PF25087">
    <property type="entry name" value="GMPPB_C"/>
    <property type="match status" value="1"/>
</dbReference>
<evidence type="ECO:0000259" key="3">
    <source>
        <dbReference type="Pfam" id="PF25087"/>
    </source>
</evidence>
<gene>
    <name evidence="4" type="ORF">H8E41_01690</name>
</gene>
<accession>A0A8J6NDD5</accession>
<comment type="caution">
    <text evidence="4">The sequence shown here is derived from an EMBL/GenBank/DDBJ whole genome shotgun (WGS) entry which is preliminary data.</text>
</comment>
<proteinExistence type="predicted"/>
<dbReference type="InterPro" id="IPR011004">
    <property type="entry name" value="Trimer_LpxA-like_sf"/>
</dbReference>
<sequence length="124" mass="13156">RGYCLIGKKCVVGHVTEVKHSIFLDGAKAGHFAYLGDSILGNEVNLGAGTKLANLRFTSGNVQVKTPDKIIDTGLRKFGAILADDVQTGCNSVTSPGTLLGKKSMLLPNVNAPSGLHRNYSFLR</sequence>
<dbReference type="GO" id="GO:0016779">
    <property type="term" value="F:nucleotidyltransferase activity"/>
    <property type="evidence" value="ECO:0007669"/>
    <property type="project" value="UniProtKB-ARBA"/>
</dbReference>